<keyword evidence="2" id="KW-0805">Transcription regulation</keyword>
<accession>A0A8S9NC07</accession>
<evidence type="ECO:0000256" key="2">
    <source>
        <dbReference type="ARBA" id="ARBA00022472"/>
    </source>
</evidence>
<keyword evidence="2" id="KW-0804">Transcription</keyword>
<evidence type="ECO:0000256" key="3">
    <source>
        <dbReference type="ARBA" id="ARBA00022946"/>
    </source>
</evidence>
<dbReference type="Proteomes" id="UP000712600">
    <property type="component" value="Unassembled WGS sequence"/>
</dbReference>
<evidence type="ECO:0000313" key="5">
    <source>
        <dbReference type="Proteomes" id="UP000712600"/>
    </source>
</evidence>
<sequence>MWRSKDMGYVLMKYPELLGFKLEGIMSTSIAYLVRIGVSPRDIGPVVTQYPHLLRMRAGTMIKPLADYLISIGIVARIGRETCLYRRDKMSTQHYFFSVKLKIDPEGFARVVEKDSDLGRLYVEMKRLNRWNMFFLVDSLLRAAIRSSAVFSNRTMLWNRCLLAIPVGLKQKDNVDALVQKFLPENFTEVS</sequence>
<name>A0A8S9NC07_BRACR</name>
<proteinExistence type="inferred from homology"/>
<dbReference type="GO" id="GO:0006353">
    <property type="term" value="P:DNA-templated transcription termination"/>
    <property type="evidence" value="ECO:0007669"/>
    <property type="project" value="UniProtKB-KW"/>
</dbReference>
<dbReference type="SMART" id="SM00733">
    <property type="entry name" value="Mterf"/>
    <property type="match status" value="2"/>
</dbReference>
<reference evidence="4" key="1">
    <citation type="submission" date="2019-12" db="EMBL/GenBank/DDBJ databases">
        <title>Genome sequencing and annotation of Brassica cretica.</title>
        <authorList>
            <person name="Studholme D.J."/>
            <person name="Sarris P."/>
        </authorList>
    </citation>
    <scope>NUCLEOTIDE SEQUENCE</scope>
    <source>
        <strain evidence="4">PFS-109/04</strain>
        <tissue evidence="4">Leaf</tissue>
    </source>
</reference>
<dbReference type="InterPro" id="IPR003690">
    <property type="entry name" value="MTERF"/>
</dbReference>
<gene>
    <name evidence="4" type="ORF">F2Q69_00042099</name>
</gene>
<dbReference type="AlphaFoldDB" id="A0A8S9NC07"/>
<dbReference type="InterPro" id="IPR038538">
    <property type="entry name" value="MTERF_sf"/>
</dbReference>
<keyword evidence="3" id="KW-0809">Transit peptide</keyword>
<dbReference type="GO" id="GO:0003676">
    <property type="term" value="F:nucleic acid binding"/>
    <property type="evidence" value="ECO:0007669"/>
    <property type="project" value="InterPro"/>
</dbReference>
<organism evidence="4 5">
    <name type="scientific">Brassica cretica</name>
    <name type="common">Mustard</name>
    <dbReference type="NCBI Taxonomy" id="69181"/>
    <lineage>
        <taxon>Eukaryota</taxon>
        <taxon>Viridiplantae</taxon>
        <taxon>Streptophyta</taxon>
        <taxon>Embryophyta</taxon>
        <taxon>Tracheophyta</taxon>
        <taxon>Spermatophyta</taxon>
        <taxon>Magnoliopsida</taxon>
        <taxon>eudicotyledons</taxon>
        <taxon>Gunneridae</taxon>
        <taxon>Pentapetalae</taxon>
        <taxon>rosids</taxon>
        <taxon>malvids</taxon>
        <taxon>Brassicales</taxon>
        <taxon>Brassicaceae</taxon>
        <taxon>Brassiceae</taxon>
        <taxon>Brassica</taxon>
    </lineage>
</organism>
<evidence type="ECO:0000313" key="4">
    <source>
        <dbReference type="EMBL" id="KAF3499901.1"/>
    </source>
</evidence>
<protein>
    <submittedName>
        <fullName evidence="4">Uncharacterized protein</fullName>
    </submittedName>
</protein>
<evidence type="ECO:0000256" key="1">
    <source>
        <dbReference type="ARBA" id="ARBA00007692"/>
    </source>
</evidence>
<comment type="caution">
    <text evidence="4">The sequence shown here is derived from an EMBL/GenBank/DDBJ whole genome shotgun (WGS) entry which is preliminary data.</text>
</comment>
<dbReference type="Gene3D" id="1.25.70.10">
    <property type="entry name" value="Transcription termination factor 3, mitochondrial"/>
    <property type="match status" value="1"/>
</dbReference>
<dbReference type="EMBL" id="QGKX02001621">
    <property type="protein sequence ID" value="KAF3499901.1"/>
    <property type="molecule type" value="Genomic_DNA"/>
</dbReference>
<keyword evidence="2" id="KW-0806">Transcription termination</keyword>
<comment type="similarity">
    <text evidence="1">Belongs to the mTERF family.</text>
</comment>
<dbReference type="Pfam" id="PF02536">
    <property type="entry name" value="mTERF"/>
    <property type="match status" value="1"/>
</dbReference>
<dbReference type="GO" id="GO:0005737">
    <property type="term" value="C:cytoplasm"/>
    <property type="evidence" value="ECO:0007669"/>
    <property type="project" value="UniProtKB-ARBA"/>
</dbReference>